<proteinExistence type="predicted"/>
<keyword evidence="2 7" id="KW-0418">Kinase</keyword>
<evidence type="ECO:0000256" key="5">
    <source>
        <dbReference type="SAM" id="Phobius"/>
    </source>
</evidence>
<dbReference type="EC" id="2.7.13.3" evidence="7"/>
<dbReference type="InterPro" id="IPR050482">
    <property type="entry name" value="Sensor_HK_TwoCompSys"/>
</dbReference>
<dbReference type="InterPro" id="IPR011712">
    <property type="entry name" value="Sig_transdc_His_kin_sub3_dim/P"/>
</dbReference>
<evidence type="ECO:0000256" key="4">
    <source>
        <dbReference type="SAM" id="MobiDB-lite"/>
    </source>
</evidence>
<evidence type="ECO:0000259" key="6">
    <source>
        <dbReference type="Pfam" id="PF07730"/>
    </source>
</evidence>
<evidence type="ECO:0000313" key="8">
    <source>
        <dbReference type="Proteomes" id="UP001236795"/>
    </source>
</evidence>
<dbReference type="EMBL" id="JAUSWC010000016">
    <property type="protein sequence ID" value="MDQ0489496.1"/>
    <property type="molecule type" value="Genomic_DNA"/>
</dbReference>
<dbReference type="SUPFAM" id="SSF55874">
    <property type="entry name" value="ATPase domain of HSP90 chaperone/DNA topoisomerase II/histidine kinase"/>
    <property type="match status" value="1"/>
</dbReference>
<dbReference type="PANTHER" id="PTHR24421:SF63">
    <property type="entry name" value="SENSOR HISTIDINE KINASE DESK"/>
    <property type="match status" value="1"/>
</dbReference>
<dbReference type="Gene3D" id="3.30.565.10">
    <property type="entry name" value="Histidine kinase-like ATPase, C-terminal domain"/>
    <property type="match status" value="1"/>
</dbReference>
<gene>
    <name evidence="7" type="ORF">QO019_004373</name>
</gene>
<feature type="transmembrane region" description="Helical" evidence="5">
    <location>
        <begin position="103"/>
        <end position="120"/>
    </location>
</feature>
<dbReference type="RefSeq" id="WP_052183291.1">
    <property type="nucleotide sequence ID" value="NZ_JAUSWC010000016.1"/>
</dbReference>
<keyword evidence="3" id="KW-0902">Two-component regulatory system</keyword>
<feature type="transmembrane region" description="Helical" evidence="5">
    <location>
        <begin position="58"/>
        <end position="74"/>
    </location>
</feature>
<dbReference type="Proteomes" id="UP001236795">
    <property type="component" value="Unassembled WGS sequence"/>
</dbReference>
<organism evidence="7 8">
    <name type="scientific">Streptomyces thermodiastaticus</name>
    <dbReference type="NCBI Taxonomy" id="44061"/>
    <lineage>
        <taxon>Bacteria</taxon>
        <taxon>Bacillati</taxon>
        <taxon>Actinomycetota</taxon>
        <taxon>Actinomycetes</taxon>
        <taxon>Kitasatosporales</taxon>
        <taxon>Streptomycetaceae</taxon>
        <taxon>Streptomyces</taxon>
    </lineage>
</organism>
<sequence length="382" mass="41071">MGLLTAVLSGFGVMTVLNLVSTHGGLAVMAVSLLLFCGVFLIQVLHSAQRTRAFRDRYGRLTLGLQALLTFTPMCLLGMLWGGMAGFLAGSVLLVVRGRLSGVLFLLVVAANGASAALSGLGAVDIAYVVLSTALTGLVVFATTRLVDLITELERRRAESAWVAVTEERLRIARDLHDLLGYSLSAITLKSELVHRLIGLHDDRARTELGEVLEISREALADVRAVARGYREVLFADELVSVRKVLAAADVECVVEEAAVGTLGRQINTVLATVLREAVTNLLRHTSAKRCTIRLRRYGATVQLAVDNDGVRPEKAGARRHGSGLDNLSERVSRAGGTLTTLFDSDGWFRLMVECPTADPDSTRDVPHPVPEHSPSIVRCGS</sequence>
<keyword evidence="8" id="KW-1185">Reference proteome</keyword>
<dbReference type="Gene3D" id="1.20.5.1930">
    <property type="match status" value="1"/>
</dbReference>
<feature type="compositionally biased region" description="Basic and acidic residues" evidence="4">
    <location>
        <begin position="361"/>
        <end position="371"/>
    </location>
</feature>
<evidence type="ECO:0000256" key="1">
    <source>
        <dbReference type="ARBA" id="ARBA00022679"/>
    </source>
</evidence>
<reference evidence="7 8" key="1">
    <citation type="submission" date="2023-07" db="EMBL/GenBank/DDBJ databases">
        <title>Genomic Encyclopedia of Type Strains, Phase IV (KMG-IV): sequencing the most valuable type-strain genomes for metagenomic binning, comparative biology and taxonomic classification.</title>
        <authorList>
            <person name="Goeker M."/>
        </authorList>
    </citation>
    <scope>NUCLEOTIDE SEQUENCE [LARGE SCALE GENOMIC DNA]</scope>
    <source>
        <strain evidence="7 8">DSM 40573</strain>
    </source>
</reference>
<feature type="transmembrane region" description="Helical" evidence="5">
    <location>
        <begin position="126"/>
        <end position="147"/>
    </location>
</feature>
<feature type="region of interest" description="Disordered" evidence="4">
    <location>
        <begin position="359"/>
        <end position="382"/>
    </location>
</feature>
<feature type="transmembrane region" description="Helical" evidence="5">
    <location>
        <begin position="25"/>
        <end position="46"/>
    </location>
</feature>
<keyword evidence="1 7" id="KW-0808">Transferase</keyword>
<comment type="caution">
    <text evidence="7">The sequence shown here is derived from an EMBL/GenBank/DDBJ whole genome shotgun (WGS) entry which is preliminary data.</text>
</comment>
<dbReference type="GO" id="GO:0004673">
    <property type="term" value="F:protein histidine kinase activity"/>
    <property type="evidence" value="ECO:0007669"/>
    <property type="project" value="UniProtKB-EC"/>
</dbReference>
<dbReference type="Pfam" id="PF07730">
    <property type="entry name" value="HisKA_3"/>
    <property type="match status" value="1"/>
</dbReference>
<keyword evidence="5" id="KW-1133">Transmembrane helix</keyword>
<keyword evidence="5" id="KW-0472">Membrane</keyword>
<evidence type="ECO:0000256" key="2">
    <source>
        <dbReference type="ARBA" id="ARBA00022777"/>
    </source>
</evidence>
<dbReference type="InterPro" id="IPR036890">
    <property type="entry name" value="HATPase_C_sf"/>
</dbReference>
<evidence type="ECO:0000256" key="3">
    <source>
        <dbReference type="ARBA" id="ARBA00023012"/>
    </source>
</evidence>
<feature type="domain" description="Signal transduction histidine kinase subgroup 3 dimerisation and phosphoacceptor" evidence="6">
    <location>
        <begin position="168"/>
        <end position="232"/>
    </location>
</feature>
<protein>
    <submittedName>
        <fullName evidence="7">Two-component system sensor histidine kinase DesK</fullName>
        <ecNumber evidence="7">2.7.13.3</ecNumber>
    </submittedName>
</protein>
<evidence type="ECO:0000313" key="7">
    <source>
        <dbReference type="EMBL" id="MDQ0489496.1"/>
    </source>
</evidence>
<dbReference type="PANTHER" id="PTHR24421">
    <property type="entry name" value="NITRATE/NITRITE SENSOR PROTEIN NARX-RELATED"/>
    <property type="match status" value="1"/>
</dbReference>
<name>A0ABU0KJB0_9ACTN</name>
<keyword evidence="5" id="KW-0812">Transmembrane</keyword>
<dbReference type="CDD" id="cd16917">
    <property type="entry name" value="HATPase_UhpB-NarQ-NarX-like"/>
    <property type="match status" value="1"/>
</dbReference>
<accession>A0ABU0KJB0</accession>